<name>A0AAV4TD37_9ARAC</name>
<comment type="caution">
    <text evidence="1">The sequence shown here is derived from an EMBL/GenBank/DDBJ whole genome shotgun (WGS) entry which is preliminary data.</text>
</comment>
<sequence>MLLMKVGLPCALGAQSLVTWEWKQLPASHFSKSQSIISPFSSINGFGDVVKALFSLLRGEVYLYRHLIREGGLRSIKLIIMTFIVVGMNTFDLKALAFE</sequence>
<accession>A0AAV4TD37</accession>
<organism evidence="1 2">
    <name type="scientific">Caerostris darwini</name>
    <dbReference type="NCBI Taxonomy" id="1538125"/>
    <lineage>
        <taxon>Eukaryota</taxon>
        <taxon>Metazoa</taxon>
        <taxon>Ecdysozoa</taxon>
        <taxon>Arthropoda</taxon>
        <taxon>Chelicerata</taxon>
        <taxon>Arachnida</taxon>
        <taxon>Araneae</taxon>
        <taxon>Araneomorphae</taxon>
        <taxon>Entelegynae</taxon>
        <taxon>Araneoidea</taxon>
        <taxon>Araneidae</taxon>
        <taxon>Caerostris</taxon>
    </lineage>
</organism>
<dbReference type="AlphaFoldDB" id="A0AAV4TD37"/>
<dbReference type="Proteomes" id="UP001054837">
    <property type="component" value="Unassembled WGS sequence"/>
</dbReference>
<gene>
    <name evidence="1" type="ORF">CDAR_497881</name>
</gene>
<protein>
    <submittedName>
        <fullName evidence="1">Uncharacterized protein</fullName>
    </submittedName>
</protein>
<keyword evidence="2" id="KW-1185">Reference proteome</keyword>
<dbReference type="EMBL" id="BPLQ01009472">
    <property type="protein sequence ID" value="GIY44175.1"/>
    <property type="molecule type" value="Genomic_DNA"/>
</dbReference>
<evidence type="ECO:0000313" key="2">
    <source>
        <dbReference type="Proteomes" id="UP001054837"/>
    </source>
</evidence>
<proteinExistence type="predicted"/>
<evidence type="ECO:0000313" key="1">
    <source>
        <dbReference type="EMBL" id="GIY44175.1"/>
    </source>
</evidence>
<reference evidence="1 2" key="1">
    <citation type="submission" date="2021-06" db="EMBL/GenBank/DDBJ databases">
        <title>Caerostris darwini draft genome.</title>
        <authorList>
            <person name="Kono N."/>
            <person name="Arakawa K."/>
        </authorList>
    </citation>
    <scope>NUCLEOTIDE SEQUENCE [LARGE SCALE GENOMIC DNA]</scope>
</reference>